<organism evidence="1 2">
    <name type="scientific">Paenisporosarcina cavernae</name>
    <dbReference type="NCBI Taxonomy" id="2320858"/>
    <lineage>
        <taxon>Bacteria</taxon>
        <taxon>Bacillati</taxon>
        <taxon>Bacillota</taxon>
        <taxon>Bacilli</taxon>
        <taxon>Bacillales</taxon>
        <taxon>Caryophanaceae</taxon>
        <taxon>Paenisporosarcina</taxon>
    </lineage>
</organism>
<reference evidence="2" key="1">
    <citation type="submission" date="2018-09" db="EMBL/GenBank/DDBJ databases">
        <authorList>
            <person name="Zhu H."/>
        </authorList>
    </citation>
    <scope>NUCLEOTIDE SEQUENCE [LARGE SCALE GENOMIC DNA]</scope>
    <source>
        <strain evidence="2">K2R23-3</strain>
    </source>
</reference>
<dbReference type="KEGG" id="paek:D3873_11975"/>
<dbReference type="EMBL" id="CP032418">
    <property type="protein sequence ID" value="AYC30514.1"/>
    <property type="molecule type" value="Genomic_DNA"/>
</dbReference>
<keyword evidence="2" id="KW-1185">Reference proteome</keyword>
<dbReference type="OrthoDB" id="2059845at2"/>
<evidence type="ECO:0000313" key="1">
    <source>
        <dbReference type="EMBL" id="AYC30514.1"/>
    </source>
</evidence>
<proteinExistence type="predicted"/>
<dbReference type="Pfam" id="PF05014">
    <property type="entry name" value="Nuc_deoxyrib_tr"/>
    <property type="match status" value="1"/>
</dbReference>
<protein>
    <submittedName>
        <fullName evidence="1">Group-specific protein</fullName>
    </submittedName>
</protein>
<evidence type="ECO:0000313" key="2">
    <source>
        <dbReference type="Proteomes" id="UP000265725"/>
    </source>
</evidence>
<dbReference type="Proteomes" id="UP000265725">
    <property type="component" value="Chromosome"/>
</dbReference>
<dbReference type="RefSeq" id="WP_119884231.1">
    <property type="nucleotide sequence ID" value="NZ_CP032418.1"/>
</dbReference>
<name>A0A385YVE5_9BACL</name>
<gene>
    <name evidence="1" type="ORF">D3873_11975</name>
</gene>
<dbReference type="AlphaFoldDB" id="A0A385YVE5"/>
<sequence>MKFYIAASLRNRELVREVSMSLSLKGHIHTYDWTKNKQIESIEDLARIGSEEIEGVAAADTVIVLLPAGKGSHIEMGMGIALGKRVIIYSENTDLNLLAETSTFYHVPEVEQVIGPIEGLYDYLENKGRRECK</sequence>
<dbReference type="InterPro" id="IPR007710">
    <property type="entry name" value="Nucleoside_deoxyribTrfase"/>
</dbReference>
<accession>A0A385YVE5</accession>
<dbReference type="SUPFAM" id="SSF52309">
    <property type="entry name" value="N-(deoxy)ribosyltransferase-like"/>
    <property type="match status" value="1"/>
</dbReference>
<dbReference type="Gene3D" id="3.40.50.450">
    <property type="match status" value="1"/>
</dbReference>